<accession>A0AC35G825</accession>
<sequence length="658" mass="74730">MYFLALFYFVKCNDSTKKQEPEIARNHFQIFSIEWDHVQAAFTVTIWILVASVAKILFHVNKKFGDALPDSACLIVVGLGVGYFLTKLNVDKSLFQLNSTSFFLYLLPPIIFDAGYFMPNRQLFDNLDSVMLFAFIGTLFNTLAIASTLYFFGIWGWFTVEFNLFEILLFSSLISAVDPVAVIAVFEEIHVNDFLFINVFGEALFNDGAAVVLYFMFKKFNYIGANNLITSDYIAGGLSFFFIAFGGIFIGLFFAGICSFVTKYTDPVKILAPVLVFAFPYLAYLTAEMFGVSAIFAIIVCGVAMKEYVKGNITQEANISVKYFTKLLALSGETIIFMFLGLSTISSSHKWDTYFVIVTIISCLIYRTLGVIFQCAILNRFRTKQFTIVDQFVLSYGGLRGAIAFGLAVSMPEMITAKSMFVTTTITVIFFTVFVQGITIRPLLNWLNVEKADERQKTLVENIYNKYFDYTMTGIEDIAGQKGKHSIRQMYETFNAKILKPALMKSYKKRDFDATPIVRAYKKITLQEAMEVVKRGQVPQLPLTPNKSPTSKQEFNFEAPRNSSASNQFEMDALYQMFSQLLDRKVEEIRNAYKNEPIVPADQRIDDIPDDYIEIMRPSHFLSSPDLTNTVHPLGQNPKEIFHRQKSHPNVSSKITKF</sequence>
<reference evidence="2" key="1">
    <citation type="submission" date="2022-11" db="UniProtKB">
        <authorList>
            <consortium name="WormBaseParasite"/>
        </authorList>
    </citation>
    <scope>IDENTIFICATION</scope>
</reference>
<dbReference type="Proteomes" id="UP000887580">
    <property type="component" value="Unplaced"/>
</dbReference>
<name>A0AC35G825_9BILA</name>
<dbReference type="WBParaSite" id="PS1159_v2.g2469.t1">
    <property type="protein sequence ID" value="PS1159_v2.g2469.t1"/>
    <property type="gene ID" value="PS1159_v2.g2469"/>
</dbReference>
<protein>
    <submittedName>
        <fullName evidence="2">Sodium/hydrogen exchanger</fullName>
    </submittedName>
</protein>
<proteinExistence type="predicted"/>
<organism evidence="1 2">
    <name type="scientific">Panagrolaimus sp. PS1159</name>
    <dbReference type="NCBI Taxonomy" id="55785"/>
    <lineage>
        <taxon>Eukaryota</taxon>
        <taxon>Metazoa</taxon>
        <taxon>Ecdysozoa</taxon>
        <taxon>Nematoda</taxon>
        <taxon>Chromadorea</taxon>
        <taxon>Rhabditida</taxon>
        <taxon>Tylenchina</taxon>
        <taxon>Panagrolaimomorpha</taxon>
        <taxon>Panagrolaimoidea</taxon>
        <taxon>Panagrolaimidae</taxon>
        <taxon>Panagrolaimus</taxon>
    </lineage>
</organism>
<evidence type="ECO:0000313" key="2">
    <source>
        <dbReference type="WBParaSite" id="PS1159_v2.g2469.t1"/>
    </source>
</evidence>
<evidence type="ECO:0000313" key="1">
    <source>
        <dbReference type="Proteomes" id="UP000887580"/>
    </source>
</evidence>